<evidence type="ECO:0000313" key="1">
    <source>
        <dbReference type="EMBL" id="VEL35506.1"/>
    </source>
</evidence>
<keyword evidence="2" id="KW-1185">Reference proteome</keyword>
<evidence type="ECO:0000313" key="2">
    <source>
        <dbReference type="Proteomes" id="UP000784294"/>
    </source>
</evidence>
<protein>
    <submittedName>
        <fullName evidence="1">Uncharacterized protein</fullName>
    </submittedName>
</protein>
<organism evidence="1 2">
    <name type="scientific">Protopolystoma xenopodis</name>
    <dbReference type="NCBI Taxonomy" id="117903"/>
    <lineage>
        <taxon>Eukaryota</taxon>
        <taxon>Metazoa</taxon>
        <taxon>Spiralia</taxon>
        <taxon>Lophotrochozoa</taxon>
        <taxon>Platyhelminthes</taxon>
        <taxon>Monogenea</taxon>
        <taxon>Polyopisthocotylea</taxon>
        <taxon>Polystomatidea</taxon>
        <taxon>Polystomatidae</taxon>
        <taxon>Protopolystoma</taxon>
    </lineage>
</organism>
<dbReference type="Proteomes" id="UP000784294">
    <property type="component" value="Unassembled WGS sequence"/>
</dbReference>
<accession>A0A448XFY2</accession>
<feature type="non-terminal residue" evidence="1">
    <location>
        <position position="305"/>
    </location>
</feature>
<name>A0A448XFY2_9PLAT</name>
<sequence length="305" mass="34355">MLESQPPVGGTIDELLPPLLQRLQHIQPIVRLSAILEATRLSVLHFVMEKGLYLISEPAKKTEIMPTEYSNTLSWLIECNGQAAIQESNKGKHIHNEIALPVRVPLFATDEENIIYRLPDTLLLSLRRLVRDQHSQVSLAASLCLFSLQKGVCGEIEAMRVLQAVCKEAYKIRHHPRSDGLHYQKIAEAGDHIAEVIIEEKIQSDGKNRPNMCEIRKREEVFDEFNEGGEGEENQTVKLGYIENLDSNNHKSNAYICQYSAEKDETNLSCDSHFNTKLMCRSIISDDNCVEQDSLFAAICLAEAG</sequence>
<proteinExistence type="predicted"/>
<dbReference type="AlphaFoldDB" id="A0A448XFY2"/>
<comment type="caution">
    <text evidence="1">The sequence shown here is derived from an EMBL/GenBank/DDBJ whole genome shotgun (WGS) entry which is preliminary data.</text>
</comment>
<gene>
    <name evidence="1" type="ORF">PXEA_LOCUS28946</name>
</gene>
<dbReference type="EMBL" id="CAAALY010250001">
    <property type="protein sequence ID" value="VEL35506.1"/>
    <property type="molecule type" value="Genomic_DNA"/>
</dbReference>
<reference evidence="1" key="1">
    <citation type="submission" date="2018-11" db="EMBL/GenBank/DDBJ databases">
        <authorList>
            <consortium name="Pathogen Informatics"/>
        </authorList>
    </citation>
    <scope>NUCLEOTIDE SEQUENCE</scope>
</reference>